<dbReference type="PROSITE" id="PS51379">
    <property type="entry name" value="4FE4S_FER_2"/>
    <property type="match status" value="2"/>
</dbReference>
<dbReference type="GO" id="GO:0047553">
    <property type="term" value="F:2-oxoglutarate synthase activity"/>
    <property type="evidence" value="ECO:0007669"/>
    <property type="project" value="UniProtKB-EC"/>
</dbReference>
<dbReference type="EC" id="1.2.7.3" evidence="5"/>
<dbReference type="GO" id="GO:0051536">
    <property type="term" value="F:iron-sulfur cluster binding"/>
    <property type="evidence" value="ECO:0007669"/>
    <property type="project" value="UniProtKB-KW"/>
</dbReference>
<keyword evidence="3" id="KW-0411">Iron-sulfur</keyword>
<dbReference type="Pfam" id="PF12838">
    <property type="entry name" value="Fer4_7"/>
    <property type="match status" value="1"/>
</dbReference>
<keyword evidence="1" id="KW-0479">Metal-binding</keyword>
<reference evidence="5 6" key="1">
    <citation type="submission" date="2015-08" db="EMBL/GenBank/DDBJ databases">
        <title>The complete genome sequence of Bacillus beveridgei MLTeJB.</title>
        <authorList>
            <person name="Hanson T.E."/>
            <person name="Mesa C."/>
            <person name="Basesman S.M."/>
            <person name="Oremland R.S."/>
        </authorList>
    </citation>
    <scope>NUCLEOTIDE SEQUENCE [LARGE SCALE GENOMIC DNA]</scope>
    <source>
        <strain evidence="5 6">MLTeJB</strain>
    </source>
</reference>
<dbReference type="InterPro" id="IPR017900">
    <property type="entry name" value="4Fe4S_Fe_S_CS"/>
</dbReference>
<name>A0A1D7QUT6_9BACI</name>
<dbReference type="KEGG" id="bbev:BBEV_1413"/>
<evidence type="ECO:0000259" key="4">
    <source>
        <dbReference type="PROSITE" id="PS51379"/>
    </source>
</evidence>
<feature type="domain" description="4Fe-4S ferredoxin-type" evidence="4">
    <location>
        <begin position="3"/>
        <end position="32"/>
    </location>
</feature>
<dbReference type="PANTHER" id="PTHR43122">
    <property type="entry name" value="FERREDOXIN SUBUNIT OF PYRUVATE:FLAVODOXIN OXIDOREDUCTASE-RELATED"/>
    <property type="match status" value="1"/>
</dbReference>
<keyword evidence="2" id="KW-0408">Iron</keyword>
<dbReference type="PROSITE" id="PS00198">
    <property type="entry name" value="4FE4S_FER_1"/>
    <property type="match status" value="2"/>
</dbReference>
<evidence type="ECO:0000313" key="5">
    <source>
        <dbReference type="EMBL" id="AOM82776.1"/>
    </source>
</evidence>
<dbReference type="Proteomes" id="UP000094463">
    <property type="component" value="Chromosome"/>
</dbReference>
<dbReference type="PANTHER" id="PTHR43122:SF2">
    <property type="entry name" value="FERREDOXIN SUBUNIT OF PYRUVATE:FLAVODOXIN OXIDOREDUCTASE"/>
    <property type="match status" value="1"/>
</dbReference>
<dbReference type="PATRIC" id="fig|632773.3.peg.1489"/>
<dbReference type="AlphaFoldDB" id="A0A1D7QUT6"/>
<dbReference type="SUPFAM" id="SSF54862">
    <property type="entry name" value="4Fe-4S ferredoxins"/>
    <property type="match status" value="1"/>
</dbReference>
<feature type="domain" description="4Fe-4S ferredoxin-type" evidence="4">
    <location>
        <begin position="40"/>
        <end position="69"/>
    </location>
</feature>
<dbReference type="STRING" id="632773.BBEV_1413"/>
<sequence length="73" mass="7985">MMNRVVFHEDHCKGCGLCISVCPKGIIQAAEHMNKKGYQPVEVINQEACTSCTACALICPDTVITVYRPDKTA</sequence>
<keyword evidence="5" id="KW-0560">Oxidoreductase</keyword>
<proteinExistence type="predicted"/>
<dbReference type="EMBL" id="CP012502">
    <property type="protein sequence ID" value="AOM82776.1"/>
    <property type="molecule type" value="Genomic_DNA"/>
</dbReference>
<keyword evidence="6" id="KW-1185">Reference proteome</keyword>
<organism evidence="5 6">
    <name type="scientific">Salisediminibacterium beveridgei</name>
    <dbReference type="NCBI Taxonomy" id="632773"/>
    <lineage>
        <taxon>Bacteria</taxon>
        <taxon>Bacillati</taxon>
        <taxon>Bacillota</taxon>
        <taxon>Bacilli</taxon>
        <taxon>Bacillales</taxon>
        <taxon>Bacillaceae</taxon>
        <taxon>Salisediminibacterium</taxon>
    </lineage>
</organism>
<dbReference type="InterPro" id="IPR017896">
    <property type="entry name" value="4Fe4S_Fe-S-bd"/>
</dbReference>
<evidence type="ECO:0000256" key="1">
    <source>
        <dbReference type="ARBA" id="ARBA00022723"/>
    </source>
</evidence>
<gene>
    <name evidence="5" type="ORF">BBEV_1413</name>
</gene>
<protein>
    <submittedName>
        <fullName evidence="5">2-oxoacid:ferredoxin oxidoreductase subunit delta</fullName>
        <ecNumber evidence="5">1.2.7.3</ecNumber>
    </submittedName>
</protein>
<dbReference type="Gene3D" id="3.30.70.20">
    <property type="match status" value="1"/>
</dbReference>
<evidence type="ECO:0000313" key="6">
    <source>
        <dbReference type="Proteomes" id="UP000094463"/>
    </source>
</evidence>
<dbReference type="GO" id="GO:0046872">
    <property type="term" value="F:metal ion binding"/>
    <property type="evidence" value="ECO:0007669"/>
    <property type="project" value="UniProtKB-KW"/>
</dbReference>
<evidence type="ECO:0000256" key="2">
    <source>
        <dbReference type="ARBA" id="ARBA00023004"/>
    </source>
</evidence>
<accession>A0A1D7QUT6</accession>
<evidence type="ECO:0000256" key="3">
    <source>
        <dbReference type="ARBA" id="ARBA00023014"/>
    </source>
</evidence>